<name>A0A382XWU5_9ZZZZ</name>
<dbReference type="EMBL" id="UINC01171169">
    <property type="protein sequence ID" value="SVD75587.1"/>
    <property type="molecule type" value="Genomic_DNA"/>
</dbReference>
<organism evidence="2">
    <name type="scientific">marine metagenome</name>
    <dbReference type="NCBI Taxonomy" id="408172"/>
    <lineage>
        <taxon>unclassified sequences</taxon>
        <taxon>metagenomes</taxon>
        <taxon>ecological metagenomes</taxon>
    </lineage>
</organism>
<evidence type="ECO:0000313" key="2">
    <source>
        <dbReference type="EMBL" id="SVD75587.1"/>
    </source>
</evidence>
<accession>A0A382XWU5</accession>
<dbReference type="Pfam" id="PF00932">
    <property type="entry name" value="LTD"/>
    <property type="match status" value="1"/>
</dbReference>
<feature type="non-terminal residue" evidence="2">
    <location>
        <position position="90"/>
    </location>
</feature>
<dbReference type="InterPro" id="IPR001322">
    <property type="entry name" value="Lamin_tail_dom"/>
</dbReference>
<dbReference type="AlphaFoldDB" id="A0A382XWU5"/>
<proteinExistence type="predicted"/>
<feature type="domain" description="LTD" evidence="1">
    <location>
        <begin position="25"/>
        <end position="84"/>
    </location>
</feature>
<dbReference type="InterPro" id="IPR036415">
    <property type="entry name" value="Lamin_tail_dom_sf"/>
</dbReference>
<dbReference type="Gene3D" id="2.60.40.1260">
    <property type="entry name" value="Lamin Tail domain"/>
    <property type="match status" value="1"/>
</dbReference>
<evidence type="ECO:0000259" key="1">
    <source>
        <dbReference type="Pfam" id="PF00932"/>
    </source>
</evidence>
<gene>
    <name evidence="2" type="ORF">METZ01_LOCUS428441</name>
</gene>
<dbReference type="SUPFAM" id="SSF74853">
    <property type="entry name" value="Lamin A/C globular tail domain"/>
    <property type="match status" value="1"/>
</dbReference>
<reference evidence="2" key="1">
    <citation type="submission" date="2018-05" db="EMBL/GenBank/DDBJ databases">
        <authorList>
            <person name="Lanie J.A."/>
            <person name="Ng W.-L."/>
            <person name="Kazmierczak K.M."/>
            <person name="Andrzejewski T.M."/>
            <person name="Davidsen T.M."/>
            <person name="Wayne K.J."/>
            <person name="Tettelin H."/>
            <person name="Glass J.I."/>
            <person name="Rusch D."/>
            <person name="Podicherti R."/>
            <person name="Tsui H.-C.T."/>
            <person name="Winkler M.E."/>
        </authorList>
    </citation>
    <scope>NUCLEOTIDE SEQUENCE</scope>
</reference>
<sequence>MKTLFPILTTLLVAASLVTTYPDDQDLIITEFLAANSSGLLDDDGDSSDWIEIHNTTQESMSLEDWYLTDEQDNLAKWRFPNITIETRGF</sequence>
<protein>
    <recommendedName>
        <fullName evidence="1">LTD domain-containing protein</fullName>
    </recommendedName>
</protein>